<evidence type="ECO:0000256" key="2">
    <source>
        <dbReference type="ARBA" id="ARBA00022729"/>
    </source>
</evidence>
<evidence type="ECO:0000313" key="5">
    <source>
        <dbReference type="EMBL" id="SMF12206.1"/>
    </source>
</evidence>
<protein>
    <submittedName>
        <fullName evidence="5">Polar amino acid transport system substrate-binding protein</fullName>
    </submittedName>
</protein>
<dbReference type="RefSeq" id="WP_085420653.1">
    <property type="nucleotide sequence ID" value="NZ_FXAF01000002.1"/>
</dbReference>
<name>A0A1X7DB38_9HYPH</name>
<feature type="domain" description="Solute-binding protein family 3/N-terminal" evidence="4">
    <location>
        <begin position="38"/>
        <end position="279"/>
    </location>
</feature>
<evidence type="ECO:0000259" key="4">
    <source>
        <dbReference type="SMART" id="SM00062"/>
    </source>
</evidence>
<dbReference type="GO" id="GO:0042597">
    <property type="term" value="C:periplasmic space"/>
    <property type="evidence" value="ECO:0007669"/>
    <property type="project" value="UniProtKB-SubCell"/>
</dbReference>
<dbReference type="SMART" id="SM00062">
    <property type="entry name" value="PBPb"/>
    <property type="match status" value="1"/>
</dbReference>
<dbReference type="Proteomes" id="UP000192903">
    <property type="component" value="Unassembled WGS sequence"/>
</dbReference>
<evidence type="ECO:0000256" key="1">
    <source>
        <dbReference type="ARBA" id="ARBA00004418"/>
    </source>
</evidence>
<feature type="chain" id="PRO_5012168611" evidence="3">
    <location>
        <begin position="24"/>
        <end position="287"/>
    </location>
</feature>
<dbReference type="Pfam" id="PF00497">
    <property type="entry name" value="SBP_bac_3"/>
    <property type="match status" value="1"/>
</dbReference>
<proteinExistence type="predicted"/>
<dbReference type="STRING" id="464029.SAMN02982989_5310"/>
<organism evidence="5 6">
    <name type="scientific">Xaviernesmea oryzae</name>
    <dbReference type="NCBI Taxonomy" id="464029"/>
    <lineage>
        <taxon>Bacteria</taxon>
        <taxon>Pseudomonadati</taxon>
        <taxon>Pseudomonadota</taxon>
        <taxon>Alphaproteobacteria</taxon>
        <taxon>Hyphomicrobiales</taxon>
        <taxon>Rhizobiaceae</taxon>
        <taxon>Rhizobium/Agrobacterium group</taxon>
        <taxon>Xaviernesmea</taxon>
    </lineage>
</organism>
<reference evidence="6" key="1">
    <citation type="submission" date="2017-04" db="EMBL/GenBank/DDBJ databases">
        <authorList>
            <person name="Varghese N."/>
            <person name="Submissions S."/>
        </authorList>
    </citation>
    <scope>NUCLEOTIDE SEQUENCE [LARGE SCALE GENOMIC DNA]</scope>
    <source>
        <strain evidence="6">B4P</strain>
    </source>
</reference>
<dbReference type="AlphaFoldDB" id="A0A1X7DB38"/>
<dbReference type="InterPro" id="IPR001638">
    <property type="entry name" value="Solute-binding_3/MltF_N"/>
</dbReference>
<keyword evidence="2 3" id="KW-0732">Signal</keyword>
<comment type="subcellular location">
    <subcellularLocation>
        <location evidence="1">Periplasm</location>
    </subcellularLocation>
</comment>
<evidence type="ECO:0000313" key="6">
    <source>
        <dbReference type="Proteomes" id="UP000192903"/>
    </source>
</evidence>
<keyword evidence="6" id="KW-1185">Reference proteome</keyword>
<dbReference type="PANTHER" id="PTHR35936:SF17">
    <property type="entry name" value="ARGININE-BINDING EXTRACELLULAR PROTEIN ARTP"/>
    <property type="match status" value="1"/>
</dbReference>
<accession>A0A1X7DB38</accession>
<evidence type="ECO:0000256" key="3">
    <source>
        <dbReference type="SAM" id="SignalP"/>
    </source>
</evidence>
<dbReference type="Gene3D" id="3.40.190.10">
    <property type="entry name" value="Periplasmic binding protein-like II"/>
    <property type="match status" value="2"/>
</dbReference>
<dbReference type="OrthoDB" id="4577708at2"/>
<sequence>MLKKAIATAIAALAVLGTASALSAEEALPKDALSTPGTLSMAADFAAAPNQFLKPDGTMDGLNYDLCGALAAKMGLKIEWTNLAFPGLVPGLQAKRFDGLCTAIFINPDRLKIMNMVPYVQWGEGLMVAKGSPLGRGCDAVSGKPETYEACFATLSGKTVSVAAGGTTNKHLEEQSAKLASAGKPAINIRAFDSNADAIQAVVSGQAEAAYLNDPQAAFFINRTNDGFELAFKGYSSNQLALAVLKENTALADALVKGLEAMKADGSYATILKKWGVAEVPSFAYAK</sequence>
<dbReference type="PANTHER" id="PTHR35936">
    <property type="entry name" value="MEMBRANE-BOUND LYTIC MUREIN TRANSGLYCOSYLASE F"/>
    <property type="match status" value="1"/>
</dbReference>
<feature type="signal peptide" evidence="3">
    <location>
        <begin position="1"/>
        <end position="23"/>
    </location>
</feature>
<gene>
    <name evidence="5" type="ORF">SAMN02982989_5310</name>
</gene>
<dbReference type="EMBL" id="FXAF01000002">
    <property type="protein sequence ID" value="SMF12206.1"/>
    <property type="molecule type" value="Genomic_DNA"/>
</dbReference>
<dbReference type="CDD" id="cd01004">
    <property type="entry name" value="PBP2_MidA_like"/>
    <property type="match status" value="1"/>
</dbReference>
<dbReference type="SUPFAM" id="SSF53850">
    <property type="entry name" value="Periplasmic binding protein-like II"/>
    <property type="match status" value="1"/>
</dbReference>